<accession>A0AA39M4H6</accession>
<evidence type="ECO:0000256" key="2">
    <source>
        <dbReference type="SAM" id="SignalP"/>
    </source>
</evidence>
<feature type="region of interest" description="Disordered" evidence="1">
    <location>
        <begin position="39"/>
        <end position="89"/>
    </location>
</feature>
<feature type="compositionally biased region" description="Acidic residues" evidence="1">
    <location>
        <begin position="48"/>
        <end position="57"/>
    </location>
</feature>
<reference evidence="3" key="1">
    <citation type="submission" date="2023-06" db="EMBL/GenBank/DDBJ databases">
        <title>Genomic analysis of the entomopathogenic nematode Steinernema hermaphroditum.</title>
        <authorList>
            <person name="Schwarz E.M."/>
            <person name="Heppert J.K."/>
            <person name="Baniya A."/>
            <person name="Schwartz H.T."/>
            <person name="Tan C.-H."/>
            <person name="Antoshechkin I."/>
            <person name="Sternberg P.W."/>
            <person name="Goodrich-Blair H."/>
            <person name="Dillman A.R."/>
        </authorList>
    </citation>
    <scope>NUCLEOTIDE SEQUENCE</scope>
    <source>
        <strain evidence="3">PS9179</strain>
        <tissue evidence="3">Whole animal</tissue>
    </source>
</reference>
<evidence type="ECO:0000256" key="1">
    <source>
        <dbReference type="SAM" id="MobiDB-lite"/>
    </source>
</evidence>
<comment type="caution">
    <text evidence="3">The sequence shown here is derived from an EMBL/GenBank/DDBJ whole genome shotgun (WGS) entry which is preliminary data.</text>
</comment>
<protein>
    <submittedName>
        <fullName evidence="3">Uncharacterized protein</fullName>
    </submittedName>
</protein>
<evidence type="ECO:0000313" key="4">
    <source>
        <dbReference type="Proteomes" id="UP001175271"/>
    </source>
</evidence>
<sequence length="432" mass="48336">MRTCVIALFLFVGFASGHLEEATENGGEKHPRRYGVIRGYRKYKPEESSESSEEDGKDDLSRPGSLQRDSVKAVRLFPGKSGKPTKKVGIAQDEKPFQWIASHNAQNSHYTAPAWDQKDGYNGRPSTITDASQGPERKFTPIPLHVSPTQPSGSVDSVVQKPKVRKTAAFKKDDKTTRPIQSDKVTPQKGTTQNPQVTKESPGLEPTLSPEKAYEASKSRDYIPPNIAEENKALRFTTQKDPFVDSAPFGDRIPLIPPQTTSTYRGQPSLEITKESESKHSIQNPNPTSSTTKPSSTHPQITLTTASQIGFHHFNIHLNPLATTIGYVVFFSLFVDKALSGDHCTATPRTHEPSTNHCQTGVKRTFDWFVDPTVTKAIRLASRWFGNDAVHVEKLAMQFYEDIRPYAMDRLCRKEEEDVVGDYTYDYDYQES</sequence>
<feature type="chain" id="PRO_5041318724" evidence="2">
    <location>
        <begin position="18"/>
        <end position="432"/>
    </location>
</feature>
<feature type="compositionally biased region" description="Polar residues" evidence="1">
    <location>
        <begin position="147"/>
        <end position="157"/>
    </location>
</feature>
<dbReference type="EMBL" id="JAUCMV010000002">
    <property type="protein sequence ID" value="KAK0420602.1"/>
    <property type="molecule type" value="Genomic_DNA"/>
</dbReference>
<feature type="region of interest" description="Disordered" evidence="1">
    <location>
        <begin position="112"/>
        <end position="218"/>
    </location>
</feature>
<organism evidence="3 4">
    <name type="scientific">Steinernema hermaphroditum</name>
    <dbReference type="NCBI Taxonomy" id="289476"/>
    <lineage>
        <taxon>Eukaryota</taxon>
        <taxon>Metazoa</taxon>
        <taxon>Ecdysozoa</taxon>
        <taxon>Nematoda</taxon>
        <taxon>Chromadorea</taxon>
        <taxon>Rhabditida</taxon>
        <taxon>Tylenchina</taxon>
        <taxon>Panagrolaimomorpha</taxon>
        <taxon>Strongyloidoidea</taxon>
        <taxon>Steinernematidae</taxon>
        <taxon>Steinernema</taxon>
    </lineage>
</organism>
<name>A0AA39M4H6_9BILA</name>
<feature type="region of interest" description="Disordered" evidence="1">
    <location>
        <begin position="246"/>
        <end position="299"/>
    </location>
</feature>
<feature type="compositionally biased region" description="Low complexity" evidence="1">
    <location>
        <begin position="285"/>
        <end position="299"/>
    </location>
</feature>
<dbReference type="Proteomes" id="UP001175271">
    <property type="component" value="Unassembled WGS sequence"/>
</dbReference>
<keyword evidence="4" id="KW-1185">Reference proteome</keyword>
<evidence type="ECO:0000313" key="3">
    <source>
        <dbReference type="EMBL" id="KAK0420602.1"/>
    </source>
</evidence>
<dbReference type="AlphaFoldDB" id="A0AA39M4H6"/>
<feature type="compositionally biased region" description="Polar residues" evidence="1">
    <location>
        <begin position="178"/>
        <end position="199"/>
    </location>
</feature>
<gene>
    <name evidence="3" type="ORF">QR680_014783</name>
</gene>
<feature type="signal peptide" evidence="2">
    <location>
        <begin position="1"/>
        <end position="17"/>
    </location>
</feature>
<keyword evidence="2" id="KW-0732">Signal</keyword>
<proteinExistence type="predicted"/>